<dbReference type="AlphaFoldDB" id="J0XG93"/>
<evidence type="ECO:0000313" key="9">
    <source>
        <dbReference type="Proteomes" id="UP000002941"/>
    </source>
</evidence>
<comment type="caution">
    <text evidence="8">The sequence shown here is derived from an EMBL/GenBank/DDBJ whole genome shotgun (WGS) entry which is preliminary data.</text>
</comment>
<feature type="transmembrane region" description="Helical" evidence="6">
    <location>
        <begin position="81"/>
        <end position="106"/>
    </location>
</feature>
<keyword evidence="9" id="KW-1185">Reference proteome</keyword>
<dbReference type="EMBL" id="AKFT01000003">
    <property type="protein sequence ID" value="EJF47736.1"/>
    <property type="molecule type" value="Genomic_DNA"/>
</dbReference>
<feature type="transmembrane region" description="Helical" evidence="6">
    <location>
        <begin position="357"/>
        <end position="376"/>
    </location>
</feature>
<dbReference type="GO" id="GO:0016755">
    <property type="term" value="F:aminoacyltransferase activity"/>
    <property type="evidence" value="ECO:0007669"/>
    <property type="project" value="TreeGrafter"/>
</dbReference>
<dbReference type="InterPro" id="IPR024320">
    <property type="entry name" value="LPG_synthase_C"/>
</dbReference>
<evidence type="ECO:0000259" key="7">
    <source>
        <dbReference type="Pfam" id="PF09924"/>
    </source>
</evidence>
<proteinExistence type="predicted"/>
<keyword evidence="5 6" id="KW-0472">Membrane</keyword>
<feature type="transmembrane region" description="Helical" evidence="6">
    <location>
        <begin position="457"/>
        <end position="478"/>
    </location>
</feature>
<dbReference type="PANTHER" id="PTHR34697:SF2">
    <property type="entry name" value="PHOSPHATIDYLGLYCEROL LYSYLTRANSFERASE"/>
    <property type="match status" value="1"/>
</dbReference>
<keyword evidence="3 6" id="KW-0812">Transmembrane</keyword>
<feature type="transmembrane region" description="Helical" evidence="6">
    <location>
        <begin position="388"/>
        <end position="415"/>
    </location>
</feature>
<keyword evidence="2" id="KW-1003">Cell membrane</keyword>
<dbReference type="PATRIC" id="fig|1125718.3.peg.64"/>
<feature type="domain" description="Phosphatidylglycerol lysyltransferase C-terminal" evidence="7">
    <location>
        <begin position="496"/>
        <end position="802"/>
    </location>
</feature>
<feature type="transmembrane region" description="Helical" evidence="6">
    <location>
        <begin position="237"/>
        <end position="258"/>
    </location>
</feature>
<name>J0XG93_9ACTO</name>
<feature type="transmembrane region" description="Helical" evidence="6">
    <location>
        <begin position="308"/>
        <end position="331"/>
    </location>
</feature>
<dbReference type="OrthoDB" id="594838at2"/>
<feature type="transmembrane region" description="Helical" evidence="6">
    <location>
        <begin position="115"/>
        <end position="137"/>
    </location>
</feature>
<evidence type="ECO:0000313" key="8">
    <source>
        <dbReference type="EMBL" id="EJF47736.1"/>
    </source>
</evidence>
<feature type="transmembrane region" description="Helical" evidence="6">
    <location>
        <begin position="199"/>
        <end position="217"/>
    </location>
</feature>
<dbReference type="Proteomes" id="UP000002941">
    <property type="component" value="Unassembled WGS sequence"/>
</dbReference>
<gene>
    <name evidence="8" type="ORF">HMPREF1318_2170</name>
</gene>
<evidence type="ECO:0000256" key="6">
    <source>
        <dbReference type="SAM" id="Phobius"/>
    </source>
</evidence>
<accession>J0XG93</accession>
<feature type="transmembrane region" description="Helical" evidence="6">
    <location>
        <begin position="278"/>
        <end position="296"/>
    </location>
</feature>
<dbReference type="GO" id="GO:0005886">
    <property type="term" value="C:plasma membrane"/>
    <property type="evidence" value="ECO:0007669"/>
    <property type="project" value="UniProtKB-SubCell"/>
</dbReference>
<dbReference type="GO" id="GO:0055091">
    <property type="term" value="P:phospholipid homeostasis"/>
    <property type="evidence" value="ECO:0007669"/>
    <property type="project" value="TreeGrafter"/>
</dbReference>
<evidence type="ECO:0000256" key="5">
    <source>
        <dbReference type="ARBA" id="ARBA00023136"/>
    </source>
</evidence>
<dbReference type="InterPro" id="IPR051211">
    <property type="entry name" value="PG_lysyltransferase"/>
</dbReference>
<evidence type="ECO:0000256" key="3">
    <source>
        <dbReference type="ARBA" id="ARBA00022692"/>
    </source>
</evidence>
<dbReference type="RefSeq" id="WP_008729436.1">
    <property type="nucleotide sequence ID" value="NZ_AKFT01000003.1"/>
</dbReference>
<protein>
    <submittedName>
        <fullName evidence="8">PF09924 family protein</fullName>
    </submittedName>
</protein>
<dbReference type="Pfam" id="PF09924">
    <property type="entry name" value="LPG_synthase_C"/>
    <property type="match status" value="1"/>
</dbReference>
<dbReference type="eggNOG" id="COG2898">
    <property type="taxonomic scope" value="Bacteria"/>
</dbReference>
<dbReference type="eggNOG" id="COG0705">
    <property type="taxonomic scope" value="Bacteria"/>
</dbReference>
<sequence>MSTQDASHSARYTMRLSPRMAASARTTLTWLRSGRVSSALAALLMLSTAVLAAIGHASPLHVLSNPFAADLSHPLRLWSLLTAWAGATRLSPLIGALTLLTAGIALERFIGRRRLVLAAFLPHAIGVGIALVAHPLISAVAPTWGHATNHYQISGAPLLLLGPLLASTELMNHTWSRRTRVGVLVFLAVETAVTGTPGALARLATAVAGLLLGMVAWRRSVSAVRLARTRRSSRNLLSLLVACWTLTLTLATVTHTDFGPLASVRYGVVPGPEGPQPATGAVILSLMPLLLQLALADGLRRGRRAAALGTILLQIFLALCSILSGNVLAVVDGGVVPDSASGPAVIFASSGSWDSPYHIVMPVMLNLGIVLLVVWNREHLGLHTRSGVVLKAIGTWAVGALICAVASVGLGMAVAADFMPAATPLDLIIDFLIRLLPTAAEGLLIPPLTPTGPLAGLAAWFFPILAWSIAVVCTWAALTKPAITPSVNHEDLVALVRARGAGTLGWMLSWPGNEAWIADDRRTGFAYRAGSGVALTLGDPVASGPEGAKAAVEGFTAFATDAGLVPALYSVHEPTMLAAREQGWTVLQVAEEAVIDLPDLAFKGKAFQDVRTALNHSRREGITAEWTTWRTAPEGRRDQIRAISQGWVGEKALPEMGFTLGGLNEIDDDDTRLLLAVDESGTVHAVTSWMPVHRNGEVIGLTLDVMRRREGGWRPAIEFLIARAAQDAQAEGLEVLSLSGAPLARSGTSGDLTGDGTDDVGASRFDPLLDLLASLLEPAYGFGSLHAFKRKFKPRKVPMYLAVPDVVDLAAVGVAIGRAYVPDLTPAQTARFAQVLVAHD</sequence>
<comment type="subcellular location">
    <subcellularLocation>
        <location evidence="1">Cell membrane</location>
        <topology evidence="1">Multi-pass membrane protein</topology>
    </subcellularLocation>
</comment>
<reference evidence="8 9" key="1">
    <citation type="submission" date="2012-05" db="EMBL/GenBank/DDBJ databases">
        <authorList>
            <person name="Harkins D.M."/>
            <person name="Madupu R."/>
            <person name="Durkin A.S."/>
            <person name="Torralba M."/>
            <person name="Methe B."/>
            <person name="Sutton G.G."/>
            <person name="Nelson K.E."/>
        </authorList>
    </citation>
    <scope>NUCLEOTIDE SEQUENCE [LARGE SCALE GENOMIC DNA]</scope>
    <source>
        <strain evidence="8 9">F0489</strain>
    </source>
</reference>
<dbReference type="PANTHER" id="PTHR34697">
    <property type="entry name" value="PHOSPHATIDYLGLYCEROL LYSYLTRANSFERASE"/>
    <property type="match status" value="1"/>
</dbReference>
<evidence type="ECO:0000256" key="2">
    <source>
        <dbReference type="ARBA" id="ARBA00022475"/>
    </source>
</evidence>
<keyword evidence="4 6" id="KW-1133">Transmembrane helix</keyword>
<evidence type="ECO:0000256" key="4">
    <source>
        <dbReference type="ARBA" id="ARBA00022989"/>
    </source>
</evidence>
<organism evidence="8 9">
    <name type="scientific">Actinomyces massiliensis F0489</name>
    <dbReference type="NCBI Taxonomy" id="1125718"/>
    <lineage>
        <taxon>Bacteria</taxon>
        <taxon>Bacillati</taxon>
        <taxon>Actinomycetota</taxon>
        <taxon>Actinomycetes</taxon>
        <taxon>Actinomycetales</taxon>
        <taxon>Actinomycetaceae</taxon>
        <taxon>Actinomyces</taxon>
    </lineage>
</organism>
<evidence type="ECO:0000256" key="1">
    <source>
        <dbReference type="ARBA" id="ARBA00004651"/>
    </source>
</evidence>